<accession>A0A2Z7BV88</accession>
<proteinExistence type="predicted"/>
<dbReference type="EMBL" id="KV001978">
    <property type="protein sequence ID" value="KZV38314.1"/>
    <property type="molecule type" value="Genomic_DNA"/>
</dbReference>
<organism evidence="2 3">
    <name type="scientific">Dorcoceras hygrometricum</name>
    <dbReference type="NCBI Taxonomy" id="472368"/>
    <lineage>
        <taxon>Eukaryota</taxon>
        <taxon>Viridiplantae</taxon>
        <taxon>Streptophyta</taxon>
        <taxon>Embryophyta</taxon>
        <taxon>Tracheophyta</taxon>
        <taxon>Spermatophyta</taxon>
        <taxon>Magnoliopsida</taxon>
        <taxon>eudicotyledons</taxon>
        <taxon>Gunneridae</taxon>
        <taxon>Pentapetalae</taxon>
        <taxon>asterids</taxon>
        <taxon>lamiids</taxon>
        <taxon>Lamiales</taxon>
        <taxon>Gesneriaceae</taxon>
        <taxon>Didymocarpoideae</taxon>
        <taxon>Trichosporeae</taxon>
        <taxon>Loxocarpinae</taxon>
        <taxon>Dorcoceras</taxon>
    </lineage>
</organism>
<evidence type="ECO:0000313" key="2">
    <source>
        <dbReference type="EMBL" id="KZV38314.1"/>
    </source>
</evidence>
<name>A0A2Z7BV88_9LAMI</name>
<reference evidence="2 3" key="1">
    <citation type="journal article" date="2015" name="Proc. Natl. Acad. Sci. U.S.A.">
        <title>The resurrection genome of Boea hygrometrica: A blueprint for survival of dehydration.</title>
        <authorList>
            <person name="Xiao L."/>
            <person name="Yang G."/>
            <person name="Zhang L."/>
            <person name="Yang X."/>
            <person name="Zhao S."/>
            <person name="Ji Z."/>
            <person name="Zhou Q."/>
            <person name="Hu M."/>
            <person name="Wang Y."/>
            <person name="Chen M."/>
            <person name="Xu Y."/>
            <person name="Jin H."/>
            <person name="Xiao X."/>
            <person name="Hu G."/>
            <person name="Bao F."/>
            <person name="Hu Y."/>
            <person name="Wan P."/>
            <person name="Li L."/>
            <person name="Deng X."/>
            <person name="Kuang T."/>
            <person name="Xiang C."/>
            <person name="Zhu J.K."/>
            <person name="Oliver M.J."/>
            <person name="He Y."/>
        </authorList>
    </citation>
    <scope>NUCLEOTIDE SEQUENCE [LARGE SCALE GENOMIC DNA]</scope>
    <source>
        <strain evidence="3">cv. XS01</strain>
    </source>
</reference>
<feature type="region of interest" description="Disordered" evidence="1">
    <location>
        <begin position="15"/>
        <end position="62"/>
    </location>
</feature>
<protein>
    <submittedName>
        <fullName evidence="2">Uncharacterized protein</fullName>
    </submittedName>
</protein>
<evidence type="ECO:0000313" key="3">
    <source>
        <dbReference type="Proteomes" id="UP000250235"/>
    </source>
</evidence>
<keyword evidence="3" id="KW-1185">Reference proteome</keyword>
<sequence length="62" mass="6663">MRQADLVGDVHAYLAGDARADPTVDDQADPAEEPHPDPNLDFGGCLADADQSDMQDDSTKFM</sequence>
<evidence type="ECO:0000256" key="1">
    <source>
        <dbReference type="SAM" id="MobiDB-lite"/>
    </source>
</evidence>
<gene>
    <name evidence="2" type="ORF">F511_27466</name>
</gene>
<dbReference type="Proteomes" id="UP000250235">
    <property type="component" value="Unassembled WGS sequence"/>
</dbReference>
<dbReference type="AlphaFoldDB" id="A0A2Z7BV88"/>